<name>U2XQI5_9PROT</name>
<proteinExistence type="predicted"/>
<keyword evidence="1" id="KW-0472">Membrane</keyword>
<dbReference type="Proteomes" id="UP000016762">
    <property type="component" value="Unassembled WGS sequence"/>
</dbReference>
<keyword evidence="1" id="KW-0812">Transmembrane</keyword>
<dbReference type="OrthoDB" id="9782403at2"/>
<keyword evidence="1" id="KW-1133">Transmembrane helix</keyword>
<feature type="transmembrane region" description="Helical" evidence="1">
    <location>
        <begin position="193"/>
        <end position="218"/>
    </location>
</feature>
<reference evidence="2 3" key="1">
    <citation type="journal article" date="2014" name="FEMS Microbiol. Ecol.">
        <title>Genomic differentiation among two strains of the PS1 clade isolated from geographically separated marine habitats.</title>
        <authorList>
            <person name="Jimenez-Infante F."/>
            <person name="Ngugi D.K."/>
            <person name="Alam I."/>
            <person name="Rashid M."/>
            <person name="Baalawi W."/>
            <person name="Kamau A.A."/>
            <person name="Bajic V.B."/>
            <person name="Stingl U."/>
        </authorList>
    </citation>
    <scope>NUCLEOTIDE SEQUENCE [LARGE SCALE GENOMIC DNA]</scope>
    <source>
        <strain evidence="2 3">RS24</strain>
    </source>
</reference>
<organism evidence="2 3">
    <name type="scientific">Candidatus Micropelagius thuwalensis</name>
    <dbReference type="NCBI Taxonomy" id="1397666"/>
    <lineage>
        <taxon>Bacteria</taxon>
        <taxon>Pseudomonadati</taxon>
        <taxon>Pseudomonadota</taxon>
        <taxon>Alphaproteobacteria</taxon>
        <taxon>PS1 clade</taxon>
        <taxon>Candidatus Micropelagius</taxon>
    </lineage>
</organism>
<evidence type="ECO:0000256" key="1">
    <source>
        <dbReference type="SAM" id="Phobius"/>
    </source>
</evidence>
<dbReference type="STRING" id="1397666.RS24_00315"/>
<dbReference type="eggNOG" id="COG2836">
    <property type="taxonomic scope" value="Bacteria"/>
</dbReference>
<comment type="caution">
    <text evidence="2">The sequence shown here is derived from an EMBL/GenBank/DDBJ whole genome shotgun (WGS) entry which is preliminary data.</text>
</comment>
<evidence type="ECO:0000313" key="3">
    <source>
        <dbReference type="Proteomes" id="UP000016762"/>
    </source>
</evidence>
<dbReference type="EC" id="3.5.1.41" evidence="2"/>
<dbReference type="AlphaFoldDB" id="U2XQI5"/>
<dbReference type="EMBL" id="AWXE01000001">
    <property type="protein sequence ID" value="ERL47377.1"/>
    <property type="molecule type" value="Genomic_DNA"/>
</dbReference>
<dbReference type="RefSeq" id="WP_021776395.1">
    <property type="nucleotide sequence ID" value="NZ_AWXE01000001.1"/>
</dbReference>
<feature type="transmembrane region" description="Helical" evidence="1">
    <location>
        <begin position="150"/>
        <end position="172"/>
    </location>
</feature>
<protein>
    <submittedName>
        <fullName evidence="2">Chitin deacetylase protein</fullName>
        <ecNumber evidence="2">3.5.1.41</ecNumber>
    </submittedName>
</protein>
<sequence length="220" mass="24131">MALIDFTTTFYIVVGIAVLHTLAGPDHYLTFWSLAKSHKWSTRRTLLFTTICGLGHVTASLLMALPAIYFGKKILVALDIQDLRVELAAWALIFIGLFYIYRAFKQKALPNSLFLVGSPLFVVFILGPCEPIIALLMAEEAIETSKVVSLIIFYTVSTIITMVCCVLSLIIIDRNMINFNTSLFASAGRLKNVISVHHASHLLPGVVICGCGLAMLLLGV</sequence>
<dbReference type="GO" id="GO:0004099">
    <property type="term" value="F:chitin deacetylase activity"/>
    <property type="evidence" value="ECO:0007669"/>
    <property type="project" value="UniProtKB-EC"/>
</dbReference>
<accession>U2XQI5</accession>
<keyword evidence="2" id="KW-0378">Hydrolase</keyword>
<gene>
    <name evidence="2" type="ORF">RS24_00315</name>
</gene>
<feature type="transmembrane region" description="Helical" evidence="1">
    <location>
        <begin position="46"/>
        <end position="71"/>
    </location>
</feature>
<feature type="transmembrane region" description="Helical" evidence="1">
    <location>
        <begin position="6"/>
        <end position="25"/>
    </location>
</feature>
<evidence type="ECO:0000313" key="2">
    <source>
        <dbReference type="EMBL" id="ERL47377.1"/>
    </source>
</evidence>
<feature type="transmembrane region" description="Helical" evidence="1">
    <location>
        <begin position="83"/>
        <end position="101"/>
    </location>
</feature>
<keyword evidence="3" id="KW-1185">Reference proteome</keyword>
<feature type="transmembrane region" description="Helical" evidence="1">
    <location>
        <begin position="113"/>
        <end position="138"/>
    </location>
</feature>